<protein>
    <submittedName>
        <fullName evidence="1">Uncharacterized protein</fullName>
    </submittedName>
</protein>
<gene>
    <name evidence="1" type="ORF">CWM47_21720</name>
</gene>
<reference evidence="1 2" key="1">
    <citation type="submission" date="2017-11" db="EMBL/GenBank/DDBJ databases">
        <title>Taxonomic description and genome sequences of Spirosoma HA7 sp. nov., isolated from pollen microhabitat of Corylus avellana.</title>
        <authorList>
            <person name="Ambika Manirajan B."/>
            <person name="Suarez C."/>
            <person name="Ratering S."/>
            <person name="Geissler-Plaum R."/>
            <person name="Cardinale M."/>
            <person name="Sylvia S."/>
        </authorList>
    </citation>
    <scope>NUCLEOTIDE SEQUENCE [LARGE SCALE GENOMIC DNA]</scope>
    <source>
        <strain evidence="1 2">HA7</strain>
    </source>
</reference>
<name>A0A2K8Z2W9_9BACT</name>
<evidence type="ECO:0000313" key="2">
    <source>
        <dbReference type="Proteomes" id="UP000232883"/>
    </source>
</evidence>
<dbReference type="EMBL" id="CP025096">
    <property type="protein sequence ID" value="AUD04226.1"/>
    <property type="molecule type" value="Genomic_DNA"/>
</dbReference>
<evidence type="ECO:0000313" key="1">
    <source>
        <dbReference type="EMBL" id="AUD04226.1"/>
    </source>
</evidence>
<proteinExistence type="predicted"/>
<accession>A0A2K8Z2W9</accession>
<dbReference type="RefSeq" id="WP_100990292.1">
    <property type="nucleotide sequence ID" value="NZ_CP025096.1"/>
</dbReference>
<dbReference type="KEGG" id="spir:CWM47_21720"/>
<sequence length="113" mass="12703">MQPVLTPALQKQNGIRAQIYRHYGPNERHLLGHVDSVVIVGEGITGNAFVSERCPAVYLEPSALGDEYAPHLRPVGHEKKHLMASGDWVYSDQPDFAAHFKGFLKLHNRYEGR</sequence>
<keyword evidence="2" id="KW-1185">Reference proteome</keyword>
<organism evidence="1 2">
    <name type="scientific">Spirosoma pollinicola</name>
    <dbReference type="NCBI Taxonomy" id="2057025"/>
    <lineage>
        <taxon>Bacteria</taxon>
        <taxon>Pseudomonadati</taxon>
        <taxon>Bacteroidota</taxon>
        <taxon>Cytophagia</taxon>
        <taxon>Cytophagales</taxon>
        <taxon>Cytophagaceae</taxon>
        <taxon>Spirosoma</taxon>
    </lineage>
</organism>
<dbReference type="AlphaFoldDB" id="A0A2K8Z2W9"/>
<dbReference type="Proteomes" id="UP000232883">
    <property type="component" value="Chromosome"/>
</dbReference>